<feature type="region of interest" description="Disordered" evidence="1">
    <location>
        <begin position="1"/>
        <end position="29"/>
    </location>
</feature>
<dbReference type="AlphaFoldDB" id="A0A023B828"/>
<organism evidence="2 3">
    <name type="scientific">Gregarina niphandrodes</name>
    <name type="common">Septate eugregarine</name>
    <dbReference type="NCBI Taxonomy" id="110365"/>
    <lineage>
        <taxon>Eukaryota</taxon>
        <taxon>Sar</taxon>
        <taxon>Alveolata</taxon>
        <taxon>Apicomplexa</taxon>
        <taxon>Conoidasida</taxon>
        <taxon>Gregarinasina</taxon>
        <taxon>Eugregarinorida</taxon>
        <taxon>Gregarinidae</taxon>
        <taxon>Gregarina</taxon>
    </lineage>
</organism>
<dbReference type="EMBL" id="AFNH02000478">
    <property type="protein sequence ID" value="EZG68216.1"/>
    <property type="molecule type" value="Genomic_DNA"/>
</dbReference>
<keyword evidence="3" id="KW-1185">Reference proteome</keyword>
<accession>A0A023B828</accession>
<evidence type="ECO:0000256" key="1">
    <source>
        <dbReference type="SAM" id="MobiDB-lite"/>
    </source>
</evidence>
<reference evidence="2" key="1">
    <citation type="submission" date="2013-12" db="EMBL/GenBank/DDBJ databases">
        <authorList>
            <person name="Omoto C.K."/>
            <person name="Sibley D."/>
            <person name="Venepally P."/>
            <person name="Hadjithomas M."/>
            <person name="Karamycheva S."/>
            <person name="Brunk B."/>
            <person name="Roos D."/>
            <person name="Caler E."/>
            <person name="Lorenzi H."/>
        </authorList>
    </citation>
    <scope>NUCLEOTIDE SEQUENCE</scope>
</reference>
<feature type="compositionally biased region" description="Polar residues" evidence="1">
    <location>
        <begin position="17"/>
        <end position="27"/>
    </location>
</feature>
<dbReference type="VEuPathDB" id="CryptoDB:GNI_063080"/>
<evidence type="ECO:0000313" key="3">
    <source>
        <dbReference type="Proteomes" id="UP000019763"/>
    </source>
</evidence>
<dbReference type="RefSeq" id="XP_011130018.1">
    <property type="nucleotide sequence ID" value="XM_011131716.1"/>
</dbReference>
<sequence length="347" mass="38802">MGRRPSDGGVLDAGSNPPESNPIQNQDMAGFMPDDSGLLGLIADGGQDLDTSLIADGDAGEYLPKQDTVADNEIVANIGGIIVDGNSWGEKFDIQSLNVLVSFRVDFMTMLTVRSLRAWLSLVNAVIIEAQGSEARLRFRYAMLPPLAVVISALPRTFPEFIGKMFDYIDQWQKRLTFDRQSIDLLHNCCRGEMSQIPECLQHACAQMSGSFIQLRQEATATDAVLPNYLTDLIREWDNNEPPSKVQNGPAAQWYTTNVGEDCVSTIIQLREDIETKFASVLQRYQHSTTEEIERTKPQTLVILKRELDRRILLVMQQTKLCTLLDSKHAQLIVQLDSFLTLLAKLQ</sequence>
<protein>
    <submittedName>
        <fullName evidence="2">Uncharacterized protein</fullName>
    </submittedName>
</protein>
<comment type="caution">
    <text evidence="2">The sequence shown here is derived from an EMBL/GenBank/DDBJ whole genome shotgun (WGS) entry which is preliminary data.</text>
</comment>
<proteinExistence type="predicted"/>
<dbReference type="GeneID" id="22912302"/>
<name>A0A023B828_GRENI</name>
<evidence type="ECO:0000313" key="2">
    <source>
        <dbReference type="EMBL" id="EZG68216.1"/>
    </source>
</evidence>
<dbReference type="Proteomes" id="UP000019763">
    <property type="component" value="Unassembled WGS sequence"/>
</dbReference>
<gene>
    <name evidence="2" type="ORF">GNI_063080</name>
</gene>